<feature type="domain" description="Flavodoxin-like fold" evidence="2">
    <location>
        <begin position="81"/>
        <end position="248"/>
    </location>
</feature>
<proteinExistence type="predicted"/>
<gene>
    <name evidence="3" type="ORF">FEG63_29795</name>
</gene>
<keyword evidence="1" id="KW-0560">Oxidoreductase</keyword>
<evidence type="ECO:0000259" key="2">
    <source>
        <dbReference type="Pfam" id="PF02525"/>
    </source>
</evidence>
<evidence type="ECO:0000313" key="3">
    <source>
        <dbReference type="EMBL" id="NTY63719.1"/>
    </source>
</evidence>
<accession>A0ABX2K6H8</accession>
<dbReference type="Pfam" id="PF02525">
    <property type="entry name" value="Flavodoxin_2"/>
    <property type="match status" value="1"/>
</dbReference>
<dbReference type="EMBL" id="VBSB01000035">
    <property type="protein sequence ID" value="NTY63719.1"/>
    <property type="molecule type" value="Genomic_DNA"/>
</dbReference>
<protein>
    <submittedName>
        <fullName evidence="3">NAD(P)H-dependent oxidoreductase</fullName>
    </submittedName>
</protein>
<dbReference type="PANTHER" id="PTHR47307">
    <property type="entry name" value="GLUTATHIONE-REGULATED POTASSIUM-EFFLUX SYSTEM ANCILLARY PROTEIN KEFG"/>
    <property type="match status" value="1"/>
</dbReference>
<dbReference type="Gene3D" id="3.40.50.360">
    <property type="match status" value="1"/>
</dbReference>
<dbReference type="InterPro" id="IPR029039">
    <property type="entry name" value="Flavoprotein-like_sf"/>
</dbReference>
<dbReference type="InterPro" id="IPR003680">
    <property type="entry name" value="Flavodoxin_fold"/>
</dbReference>
<sequence>MLRHRRRRLAHAFSQIVDAEFTVDQRPQQLYPGGVGQHPEHLHDQQGVIVSQLLICIHTQIVADAWNKFTSRPVSAVVSEHTVVIYANPRGPASRANAALLRAVAARPGTEIRDLTVLYPAGTIDVVAEQEALEWADHVVLQYPTYWYSMPGAMKNWLDQVMTPGWAYGPGTPGVLAGKTLRIATTTGGATEGYRTGQLHGFEYAELLTPLRATARRLGMEFAEPFVLHGVRDLSDAELAEAGERYAELFAATPVRVG</sequence>
<evidence type="ECO:0000256" key="1">
    <source>
        <dbReference type="ARBA" id="ARBA00023002"/>
    </source>
</evidence>
<name>A0ABX2K6H8_9MYCO</name>
<dbReference type="InterPro" id="IPR046980">
    <property type="entry name" value="KefG/KefF"/>
</dbReference>
<organism evidence="3 4">
    <name type="scientific">Mycolicibacterium sphagni</name>
    <dbReference type="NCBI Taxonomy" id="1786"/>
    <lineage>
        <taxon>Bacteria</taxon>
        <taxon>Bacillati</taxon>
        <taxon>Actinomycetota</taxon>
        <taxon>Actinomycetes</taxon>
        <taxon>Mycobacteriales</taxon>
        <taxon>Mycobacteriaceae</taxon>
        <taxon>Mycolicibacterium</taxon>
    </lineage>
</organism>
<evidence type="ECO:0000313" key="4">
    <source>
        <dbReference type="Proteomes" id="UP000708347"/>
    </source>
</evidence>
<dbReference type="SUPFAM" id="SSF52218">
    <property type="entry name" value="Flavoproteins"/>
    <property type="match status" value="1"/>
</dbReference>
<dbReference type="PANTHER" id="PTHR47307:SF1">
    <property type="entry name" value="GLUTATHIONE-REGULATED POTASSIUM-EFFLUX SYSTEM ANCILLARY PROTEIN KEFG"/>
    <property type="match status" value="1"/>
</dbReference>
<reference evidence="3 4" key="1">
    <citation type="submission" date="2019-05" db="EMBL/GenBank/DDBJ databases">
        <title>Mycolicibacterium sphagni ENV482 genome assembly.</title>
        <authorList>
            <person name="Chen W."/>
            <person name="Faulkner N.W."/>
            <person name="Hyman M.R."/>
        </authorList>
    </citation>
    <scope>NUCLEOTIDE SEQUENCE [LARGE SCALE GENOMIC DNA]</scope>
    <source>
        <strain evidence="3 4">ENV482</strain>
    </source>
</reference>
<comment type="caution">
    <text evidence="3">The sequence shown here is derived from an EMBL/GenBank/DDBJ whole genome shotgun (WGS) entry which is preliminary data.</text>
</comment>
<keyword evidence="4" id="KW-1185">Reference proteome</keyword>
<dbReference type="Proteomes" id="UP000708347">
    <property type="component" value="Unassembled WGS sequence"/>
</dbReference>